<dbReference type="AlphaFoldDB" id="A0A7W7VT06"/>
<sequence>MTAAPGLSLRAALAQLAGTDPAAALERPEPIAAEAVARDFADRYAGVPAVGIARSEPAVRYTRVGEEGATVLLGLYGDQSRLAAWLPGLPERTTPQTAARLLAAARAPRLRTAAPCRQLVARHEEVDLTRLPVLTATPRDAGPYLTAALVHAEDPVTGESALSAHRMLVLDRRRLTIWLVPGRQLGLLHLRALERGERLAVTVNIGVPPAAMLASALNSRFLPPGLGKLALAGALAGQPLGLAPALTQPAHALAEAEIVLEGHLDDSTAAEALDEREPGCSLPEFLGYDGRARTGLPVLTVTAVTTRRNPLYQAVIGPGREQSHILGVAGAFSVALSLPATPGLRVADLYFSPAGGGMLLLAVAVRKEHCAADGLLAPLAREVFRQHPFVKTVVFTDDDVAIRCAEDLLWAMTTRCNLAADAACFEGFPPVPMDPAQTPEWAGARHHPTVPGRVAIDATTPYALRASTARSFLRTGVPVHHGTAKG</sequence>
<keyword evidence="3" id="KW-0456">Lyase</keyword>
<dbReference type="InterPro" id="IPR049381">
    <property type="entry name" value="UbiD-like_C"/>
</dbReference>
<reference evidence="3 4" key="1">
    <citation type="submission" date="2020-08" db="EMBL/GenBank/DDBJ databases">
        <title>Sequencing the genomes of 1000 actinobacteria strains.</title>
        <authorList>
            <person name="Klenk H.-P."/>
        </authorList>
    </citation>
    <scope>NUCLEOTIDE SEQUENCE [LARGE SCALE GENOMIC DNA]</scope>
    <source>
        <strain evidence="3 4">DSM 41654</strain>
    </source>
</reference>
<dbReference type="SUPFAM" id="SSF143968">
    <property type="entry name" value="UbiD C-terminal domain-like"/>
    <property type="match status" value="1"/>
</dbReference>
<accession>A0A7W7VT06</accession>
<dbReference type="Gene3D" id="3.40.1670.10">
    <property type="entry name" value="UbiD C-terminal domain-like"/>
    <property type="match status" value="1"/>
</dbReference>
<dbReference type="Pfam" id="PF01977">
    <property type="entry name" value="UbiD"/>
    <property type="match status" value="1"/>
</dbReference>
<dbReference type="EMBL" id="JACHJV010000001">
    <property type="protein sequence ID" value="MBB4921194.1"/>
    <property type="molecule type" value="Genomic_DNA"/>
</dbReference>
<protein>
    <submittedName>
        <fullName evidence="3">4-hydroxy-3-polyprenylbenzoate decarboxylase</fullName>
        <ecNumber evidence="3">4.1.1.98</ecNumber>
    </submittedName>
</protein>
<dbReference type="Pfam" id="PF20696">
    <property type="entry name" value="UbiD_C"/>
    <property type="match status" value="1"/>
</dbReference>
<comment type="caution">
    <text evidence="3">The sequence shown here is derived from an EMBL/GenBank/DDBJ whole genome shotgun (WGS) entry which is preliminary data.</text>
</comment>
<dbReference type="RefSeq" id="WP_184933565.1">
    <property type="nucleotide sequence ID" value="NZ_JACHJV010000001.1"/>
</dbReference>
<evidence type="ECO:0000313" key="3">
    <source>
        <dbReference type="EMBL" id="MBB4921194.1"/>
    </source>
</evidence>
<dbReference type="GO" id="GO:0008694">
    <property type="term" value="F:4-hydroxy-3-polyprenylbenzoate decarboxylase activity"/>
    <property type="evidence" value="ECO:0007669"/>
    <property type="project" value="UniProtKB-EC"/>
</dbReference>
<organism evidence="3 4">
    <name type="scientific">Kitasatospora kifunensis</name>
    <name type="common">Streptomyces kifunensis</name>
    <dbReference type="NCBI Taxonomy" id="58351"/>
    <lineage>
        <taxon>Bacteria</taxon>
        <taxon>Bacillati</taxon>
        <taxon>Actinomycetota</taxon>
        <taxon>Actinomycetes</taxon>
        <taxon>Kitasatosporales</taxon>
        <taxon>Streptomycetaceae</taxon>
        <taxon>Kitasatospora</taxon>
    </lineage>
</organism>
<evidence type="ECO:0000259" key="1">
    <source>
        <dbReference type="Pfam" id="PF01977"/>
    </source>
</evidence>
<evidence type="ECO:0000259" key="2">
    <source>
        <dbReference type="Pfam" id="PF20696"/>
    </source>
</evidence>
<keyword evidence="4" id="KW-1185">Reference proteome</keyword>
<gene>
    <name evidence="3" type="ORF">FHR34_000187</name>
</gene>
<evidence type="ECO:0000313" key="4">
    <source>
        <dbReference type="Proteomes" id="UP000540506"/>
    </source>
</evidence>
<dbReference type="InterPro" id="IPR048304">
    <property type="entry name" value="UbiD_Rift_dom"/>
</dbReference>
<dbReference type="Proteomes" id="UP000540506">
    <property type="component" value="Unassembled WGS sequence"/>
</dbReference>
<dbReference type="PANTHER" id="PTHR30108">
    <property type="entry name" value="3-OCTAPRENYL-4-HYDROXYBENZOATE CARBOXY-LYASE-RELATED"/>
    <property type="match status" value="1"/>
</dbReference>
<dbReference type="InterPro" id="IPR002830">
    <property type="entry name" value="UbiD"/>
</dbReference>
<feature type="domain" description="3-octaprenyl-4-hydroxybenzoate carboxy-lyase-like Rift-related" evidence="1">
    <location>
        <begin position="113"/>
        <end position="316"/>
    </location>
</feature>
<dbReference type="EC" id="4.1.1.98" evidence="3"/>
<feature type="domain" description="3-octaprenyl-4-hydroxybenzoate carboxy-lyase-like C-terminal" evidence="2">
    <location>
        <begin position="342"/>
        <end position="451"/>
    </location>
</feature>
<dbReference type="SUPFAM" id="SSF50475">
    <property type="entry name" value="FMN-binding split barrel"/>
    <property type="match status" value="1"/>
</dbReference>
<name>A0A7W7VT06_KITKI</name>
<dbReference type="PANTHER" id="PTHR30108:SF17">
    <property type="entry name" value="FERULIC ACID DECARBOXYLASE 1"/>
    <property type="match status" value="1"/>
</dbReference>
<proteinExistence type="predicted"/>
<dbReference type="GO" id="GO:0005737">
    <property type="term" value="C:cytoplasm"/>
    <property type="evidence" value="ECO:0007669"/>
    <property type="project" value="TreeGrafter"/>
</dbReference>